<dbReference type="GO" id="GO:0004530">
    <property type="term" value="F:deoxyribonuclease I activity"/>
    <property type="evidence" value="ECO:0007669"/>
    <property type="project" value="InterPro"/>
</dbReference>
<gene>
    <name evidence="4" type="ORF">CLHUN_00950</name>
</gene>
<proteinExistence type="predicted"/>
<accession>A0A1V4SQW0</accession>
<feature type="region of interest" description="Disordered" evidence="1">
    <location>
        <begin position="342"/>
        <end position="362"/>
    </location>
</feature>
<dbReference type="STRING" id="48256.CLHUN_00950"/>
<evidence type="ECO:0000256" key="1">
    <source>
        <dbReference type="SAM" id="MobiDB-lite"/>
    </source>
</evidence>
<sequence length="362" mass="39495">MKNLCKSNMFLKGSITVEAAVILPFAIMAVLTFVFIIKIYYTYDVVQNAITGTGRQMSAYSLLYYKTDAEEIISGIERFGSSDAVSDALGDNWLSSSLRDAGKNAADYIRTQLALIPITRQLVSRQLETCFGADADKALRRLDITDGLSGLDFSQSKMLADGKSIDIIVQYKINFPILSGVLPEIQISQTASVCIWAGENGIGGEENGEAEKTVWDMSNIKRGQAIRKLQGANLPFNFPTVASFKNGTATSVKSLNIDEPYYKDAVSLEKKISGYVKKLDEFWSGSCGDISINESEILRKELILVIPETELSSDQQNVVDRCVKLAELRGITLNVIKAYGKKGGNSGVPDTDEGGKQSTEGD</sequence>
<reference evidence="4 5" key="1">
    <citation type="submission" date="2017-03" db="EMBL/GenBank/DDBJ databases">
        <title>Genome sequence of Clostridium hungatei DSM 14427.</title>
        <authorList>
            <person name="Poehlein A."/>
            <person name="Daniel R."/>
        </authorList>
    </citation>
    <scope>NUCLEOTIDE SEQUENCE [LARGE SCALE GENOMIC DNA]</scope>
    <source>
        <strain evidence="4 5">DSM 14427</strain>
    </source>
</reference>
<evidence type="ECO:0000259" key="3">
    <source>
        <dbReference type="Pfam" id="PF21111"/>
    </source>
</evidence>
<evidence type="ECO:0000313" key="4">
    <source>
        <dbReference type="EMBL" id="OPX46279.1"/>
    </source>
</evidence>
<dbReference type="RefSeq" id="WP_242656400.1">
    <property type="nucleotide sequence ID" value="NZ_MZGX01000001.1"/>
</dbReference>
<evidence type="ECO:0000313" key="5">
    <source>
        <dbReference type="Proteomes" id="UP000191554"/>
    </source>
</evidence>
<feature type="domain" description="CdiA toxin EC869-like" evidence="3">
    <location>
        <begin position="230"/>
        <end position="335"/>
    </location>
</feature>
<protein>
    <recommendedName>
        <fullName evidence="3">CdiA toxin EC869-like domain-containing protein</fullName>
    </recommendedName>
</protein>
<dbReference type="EMBL" id="MZGX01000001">
    <property type="protein sequence ID" value="OPX46279.1"/>
    <property type="molecule type" value="Genomic_DNA"/>
</dbReference>
<dbReference type="Gene3D" id="3.40.1350.110">
    <property type="match status" value="1"/>
</dbReference>
<dbReference type="Pfam" id="PF21111">
    <property type="entry name" value="CDI_toxin_EC869_like"/>
    <property type="match status" value="1"/>
</dbReference>
<dbReference type="InterPro" id="IPR033799">
    <property type="entry name" value="CdiA_EC869-like"/>
</dbReference>
<dbReference type="Proteomes" id="UP000191554">
    <property type="component" value="Unassembled WGS sequence"/>
</dbReference>
<organism evidence="4 5">
    <name type="scientific">Ruminiclostridium hungatei</name>
    <name type="common">Clostridium hungatei</name>
    <dbReference type="NCBI Taxonomy" id="48256"/>
    <lineage>
        <taxon>Bacteria</taxon>
        <taxon>Bacillati</taxon>
        <taxon>Bacillota</taxon>
        <taxon>Clostridia</taxon>
        <taxon>Eubacteriales</taxon>
        <taxon>Oscillospiraceae</taxon>
        <taxon>Ruminiclostridium</taxon>
    </lineage>
</organism>
<name>A0A1V4SQW0_RUMHU</name>
<dbReference type="AlphaFoldDB" id="A0A1V4SQW0"/>
<feature type="transmembrane region" description="Helical" evidence="2">
    <location>
        <begin position="21"/>
        <end position="41"/>
    </location>
</feature>
<keyword evidence="2" id="KW-1133">Transmembrane helix</keyword>
<keyword evidence="2" id="KW-0472">Membrane</keyword>
<evidence type="ECO:0000256" key="2">
    <source>
        <dbReference type="SAM" id="Phobius"/>
    </source>
</evidence>
<keyword evidence="5" id="KW-1185">Reference proteome</keyword>
<keyword evidence="2" id="KW-0812">Transmembrane</keyword>
<comment type="caution">
    <text evidence="4">The sequence shown here is derived from an EMBL/GenBank/DDBJ whole genome shotgun (WGS) entry which is preliminary data.</text>
</comment>